<name>A0A4Y1ZRI2_ARAVE</name>
<evidence type="ECO:0000313" key="1">
    <source>
        <dbReference type="EMBL" id="GBL64448.1"/>
    </source>
</evidence>
<comment type="caution">
    <text evidence="1">The sequence shown here is derived from an EMBL/GenBank/DDBJ whole genome shotgun (WGS) entry which is preliminary data.</text>
</comment>
<proteinExistence type="predicted"/>
<dbReference type="Proteomes" id="UP000499080">
    <property type="component" value="Unassembled WGS sequence"/>
</dbReference>
<dbReference type="AlphaFoldDB" id="A0A4Y1ZRI2"/>
<protein>
    <submittedName>
        <fullName evidence="1">Uncharacterized protein</fullName>
    </submittedName>
</protein>
<sequence>MAIKRDNSSVKRFCPLSDSDWYSFGEACGESLSLQHSLLFFEKPAGVASPKLSRKRCCFPSPRVDKKMRTYWNPGSNDYQKIFRSKSNSKRCVPISTLSWLKDNPSGCTDCHQVRMRM</sequence>
<keyword evidence="2" id="KW-1185">Reference proteome</keyword>
<accession>A0A4Y1ZRI2</accession>
<gene>
    <name evidence="1" type="ORF">AVEN_28072_1</name>
</gene>
<reference evidence="1 2" key="1">
    <citation type="journal article" date="2019" name="Sci. Rep.">
        <title>Orb-weaving spider Araneus ventricosus genome elucidates the spidroin gene catalogue.</title>
        <authorList>
            <person name="Kono N."/>
            <person name="Nakamura H."/>
            <person name="Ohtoshi R."/>
            <person name="Moran D.A.P."/>
            <person name="Shinohara A."/>
            <person name="Yoshida Y."/>
            <person name="Fujiwara M."/>
            <person name="Mori M."/>
            <person name="Tomita M."/>
            <person name="Arakawa K."/>
        </authorList>
    </citation>
    <scope>NUCLEOTIDE SEQUENCE [LARGE SCALE GENOMIC DNA]</scope>
</reference>
<evidence type="ECO:0000313" key="2">
    <source>
        <dbReference type="Proteomes" id="UP000499080"/>
    </source>
</evidence>
<dbReference type="EMBL" id="BGPR01077181">
    <property type="protein sequence ID" value="GBL64448.1"/>
    <property type="molecule type" value="Genomic_DNA"/>
</dbReference>
<organism evidence="1 2">
    <name type="scientific">Araneus ventricosus</name>
    <name type="common">Orbweaver spider</name>
    <name type="synonym">Epeira ventricosa</name>
    <dbReference type="NCBI Taxonomy" id="182803"/>
    <lineage>
        <taxon>Eukaryota</taxon>
        <taxon>Metazoa</taxon>
        <taxon>Ecdysozoa</taxon>
        <taxon>Arthropoda</taxon>
        <taxon>Chelicerata</taxon>
        <taxon>Arachnida</taxon>
        <taxon>Araneae</taxon>
        <taxon>Araneomorphae</taxon>
        <taxon>Entelegynae</taxon>
        <taxon>Araneoidea</taxon>
        <taxon>Araneidae</taxon>
        <taxon>Araneus</taxon>
    </lineage>
</organism>